<name>A0A2P2PB41_RHIMU</name>
<evidence type="ECO:0000313" key="1">
    <source>
        <dbReference type="EMBL" id="MBX51980.1"/>
    </source>
</evidence>
<sequence length="20" mass="2340">MIFIYADTIKLQNILMSTSH</sequence>
<accession>A0A2P2PB41</accession>
<dbReference type="EMBL" id="GGEC01071496">
    <property type="protein sequence ID" value="MBX51980.1"/>
    <property type="molecule type" value="Transcribed_RNA"/>
</dbReference>
<reference evidence="1" key="1">
    <citation type="submission" date="2018-02" db="EMBL/GenBank/DDBJ databases">
        <title>Rhizophora mucronata_Transcriptome.</title>
        <authorList>
            <person name="Meera S.P."/>
            <person name="Sreeshan A."/>
            <person name="Augustine A."/>
        </authorList>
    </citation>
    <scope>NUCLEOTIDE SEQUENCE</scope>
    <source>
        <tissue evidence="1">Leaf</tissue>
    </source>
</reference>
<protein>
    <submittedName>
        <fullName evidence="1">Uncharacterized protein</fullName>
    </submittedName>
</protein>
<organism evidence="1">
    <name type="scientific">Rhizophora mucronata</name>
    <name type="common">Asiatic mangrove</name>
    <dbReference type="NCBI Taxonomy" id="61149"/>
    <lineage>
        <taxon>Eukaryota</taxon>
        <taxon>Viridiplantae</taxon>
        <taxon>Streptophyta</taxon>
        <taxon>Embryophyta</taxon>
        <taxon>Tracheophyta</taxon>
        <taxon>Spermatophyta</taxon>
        <taxon>Magnoliopsida</taxon>
        <taxon>eudicotyledons</taxon>
        <taxon>Gunneridae</taxon>
        <taxon>Pentapetalae</taxon>
        <taxon>rosids</taxon>
        <taxon>fabids</taxon>
        <taxon>Malpighiales</taxon>
        <taxon>Rhizophoraceae</taxon>
        <taxon>Rhizophora</taxon>
    </lineage>
</organism>
<proteinExistence type="predicted"/>
<dbReference type="AlphaFoldDB" id="A0A2P2PB41"/>